<dbReference type="PROSITE" id="PS50235">
    <property type="entry name" value="USP_3"/>
    <property type="match status" value="1"/>
</dbReference>
<feature type="compositionally biased region" description="Polar residues" evidence="3">
    <location>
        <begin position="75"/>
        <end position="87"/>
    </location>
</feature>
<dbReference type="WBParaSite" id="GPUH_0001037401-mRNA-1">
    <property type="protein sequence ID" value="GPUH_0001037401-mRNA-1"/>
    <property type="gene ID" value="GPUH_0001037401"/>
</dbReference>
<dbReference type="InterPro" id="IPR038765">
    <property type="entry name" value="Papain-like_cys_pep_sf"/>
</dbReference>
<dbReference type="OrthoDB" id="2420415at2759"/>
<feature type="domain" description="USP" evidence="4">
    <location>
        <begin position="161"/>
        <end position="614"/>
    </location>
</feature>
<dbReference type="InterPro" id="IPR050164">
    <property type="entry name" value="Peptidase_C19"/>
</dbReference>
<evidence type="ECO:0000259" key="4">
    <source>
        <dbReference type="PROSITE" id="PS50235"/>
    </source>
</evidence>
<evidence type="ECO:0000256" key="3">
    <source>
        <dbReference type="SAM" id="MobiDB-lite"/>
    </source>
</evidence>
<accession>A0A183DNS0</accession>
<reference evidence="5 6" key="2">
    <citation type="submission" date="2018-11" db="EMBL/GenBank/DDBJ databases">
        <authorList>
            <consortium name="Pathogen Informatics"/>
        </authorList>
    </citation>
    <scope>NUCLEOTIDE SEQUENCE [LARGE SCALE GENOMIC DNA]</scope>
</reference>
<feature type="region of interest" description="Disordered" evidence="3">
    <location>
        <begin position="257"/>
        <end position="278"/>
    </location>
</feature>
<dbReference type="EC" id="3.4.19.12" evidence="2"/>
<evidence type="ECO:0000256" key="1">
    <source>
        <dbReference type="ARBA" id="ARBA00009085"/>
    </source>
</evidence>
<dbReference type="GO" id="GO:0005634">
    <property type="term" value="C:nucleus"/>
    <property type="evidence" value="ECO:0007669"/>
    <property type="project" value="TreeGrafter"/>
</dbReference>
<dbReference type="PANTHER" id="PTHR24006">
    <property type="entry name" value="UBIQUITIN CARBOXYL-TERMINAL HYDROLASE"/>
    <property type="match status" value="1"/>
</dbReference>
<dbReference type="GO" id="GO:0016579">
    <property type="term" value="P:protein deubiquitination"/>
    <property type="evidence" value="ECO:0007669"/>
    <property type="project" value="InterPro"/>
</dbReference>
<feature type="compositionally biased region" description="Polar residues" evidence="3">
    <location>
        <begin position="48"/>
        <end position="60"/>
    </location>
</feature>
<dbReference type="InterPro" id="IPR018200">
    <property type="entry name" value="USP_CS"/>
</dbReference>
<evidence type="ECO:0000313" key="7">
    <source>
        <dbReference type="WBParaSite" id="GPUH_0001037401-mRNA-1"/>
    </source>
</evidence>
<sequence length="851" mass="94538">MENTLSKGGYRKSDLTRAAKERHYCGERRTLKTLMPEVQNVMYHSHGSQFQPHLSGSNALNDHLETPTPAPSISRPHSFNTRSTTTDGTREVIDLTSEEDKGTQKWGGVSRGVIGNREEQDVIKAIEESLKDNQNIAGFPSFAQSDPENPYERRRTDVTPVGLKNIGNSCWFNVIVQANTTEVTVPLLIALRGLAALLKASSRAYVDPTDLLKTISELNTKLNKAVPCIGIQQDATEMLLRLIEWLEKAFNDKSVPQFSSPSGSGIPNEDAMDTSENATPGVSCWKTPAMSSCGETNGLPDGSWSPLKLANSLQMINLDVTYDNLYDSLEAYHLSDAPTKEMWFESLPPVIIFSLVRFSYTNGQTEKVHSKFQFPRELYMDRFLYRNRTFVNEKRIERNGLKSQLSHVKSQLEGWKEFSAGDAKLPLPSLIDAVVKYTSSAGAPNACSPCSPQPMEVCVDSAAAGAASSEGPNSVEEKSTVLSVPSLDRSIIPKDVDIDTVTGFLRTLSADAQKRIDELQKDADLLQGTIDSLFDVDGMKQELYRLHSVIVHEGEANVGHYWAYIASSPLCGAEVSWRKFNDKSVGPATWQQIEEDAFGSRRACSAYCLVYTRAKCEEALYGDERGELSKSIPELLDMLPNDLKLDVAADNALFDAEMIKWDKEHPAVEMGPKNKTWLINASKCPETLNVSDLRAYVESYENSLNIVQELANSLQMINLDVTYDNLYDSLEAYHLSDAPTKEMWFESLPPVIIFSLVRFSYTNGQTEKVHSKFQFPRELYMDRFLYRNRTFVNEKRIERNGLKSQLSHVKSQLEGGAPNACSPCSPQPMEVCVDSAAAGAASSEGIATPIL</sequence>
<name>A0A183DNS0_9BILA</name>
<dbReference type="Proteomes" id="UP000271098">
    <property type="component" value="Unassembled WGS sequence"/>
</dbReference>
<gene>
    <name evidence="5" type="ORF">GPUH_LOCUS10361</name>
</gene>
<comment type="similarity">
    <text evidence="1 2">Belongs to the peptidase C19 family.</text>
</comment>
<dbReference type="Gene3D" id="3.90.70.10">
    <property type="entry name" value="Cysteine proteinases"/>
    <property type="match status" value="2"/>
</dbReference>
<keyword evidence="6" id="KW-1185">Reference proteome</keyword>
<dbReference type="GO" id="GO:0005829">
    <property type="term" value="C:cytosol"/>
    <property type="evidence" value="ECO:0007669"/>
    <property type="project" value="TreeGrafter"/>
</dbReference>
<organism evidence="7">
    <name type="scientific">Gongylonema pulchrum</name>
    <dbReference type="NCBI Taxonomy" id="637853"/>
    <lineage>
        <taxon>Eukaryota</taxon>
        <taxon>Metazoa</taxon>
        <taxon>Ecdysozoa</taxon>
        <taxon>Nematoda</taxon>
        <taxon>Chromadorea</taxon>
        <taxon>Rhabditida</taxon>
        <taxon>Spirurina</taxon>
        <taxon>Spiruromorpha</taxon>
        <taxon>Spiruroidea</taxon>
        <taxon>Gongylonematidae</taxon>
        <taxon>Gongylonema</taxon>
    </lineage>
</organism>
<proteinExistence type="inferred from homology"/>
<dbReference type="SUPFAM" id="SSF54001">
    <property type="entry name" value="Cysteine proteinases"/>
    <property type="match status" value="2"/>
</dbReference>
<evidence type="ECO:0000256" key="2">
    <source>
        <dbReference type="RuleBase" id="RU366025"/>
    </source>
</evidence>
<dbReference type="EMBL" id="UYRT01077941">
    <property type="protein sequence ID" value="VDN17343.1"/>
    <property type="molecule type" value="Genomic_DNA"/>
</dbReference>
<dbReference type="GO" id="GO:0006508">
    <property type="term" value="P:proteolysis"/>
    <property type="evidence" value="ECO:0007669"/>
    <property type="project" value="UniProtKB-KW"/>
</dbReference>
<reference evidence="7" key="1">
    <citation type="submission" date="2016-06" db="UniProtKB">
        <authorList>
            <consortium name="WormBaseParasite"/>
        </authorList>
    </citation>
    <scope>IDENTIFICATION</scope>
</reference>
<evidence type="ECO:0000313" key="6">
    <source>
        <dbReference type="Proteomes" id="UP000271098"/>
    </source>
</evidence>
<comment type="catalytic activity">
    <reaction evidence="2">
        <text>Thiol-dependent hydrolysis of ester, thioester, amide, peptide and isopeptide bonds formed by the C-terminal Gly of ubiquitin (a 76-residue protein attached to proteins as an intracellular targeting signal).</text>
        <dbReference type="EC" id="3.4.19.12"/>
    </reaction>
</comment>
<dbReference type="InterPro" id="IPR028889">
    <property type="entry name" value="USP"/>
</dbReference>
<evidence type="ECO:0000313" key="5">
    <source>
        <dbReference type="EMBL" id="VDN17343.1"/>
    </source>
</evidence>
<feature type="region of interest" description="Disordered" evidence="3">
    <location>
        <begin position="48"/>
        <end position="90"/>
    </location>
</feature>
<dbReference type="PROSITE" id="PS00973">
    <property type="entry name" value="USP_2"/>
    <property type="match status" value="1"/>
</dbReference>
<keyword evidence="2" id="KW-0378">Hydrolase</keyword>
<keyword evidence="2" id="KW-0833">Ubl conjugation pathway</keyword>
<dbReference type="PANTHER" id="PTHR24006:SF944">
    <property type="entry name" value="UBIQUITIN CARBOXYL-TERMINAL HYDROLASE"/>
    <property type="match status" value="1"/>
</dbReference>
<dbReference type="Pfam" id="PF00443">
    <property type="entry name" value="UCH"/>
    <property type="match status" value="2"/>
</dbReference>
<keyword evidence="2" id="KW-0788">Thiol protease</keyword>
<keyword evidence="2" id="KW-0645">Protease</keyword>
<dbReference type="PROSITE" id="PS00972">
    <property type="entry name" value="USP_1"/>
    <property type="match status" value="1"/>
</dbReference>
<protein>
    <recommendedName>
        <fullName evidence="2">Ubiquitin carboxyl-terminal hydrolase</fullName>
        <ecNumber evidence="2">3.4.19.12</ecNumber>
    </recommendedName>
</protein>
<dbReference type="AlphaFoldDB" id="A0A183DNS0"/>
<dbReference type="InterPro" id="IPR001394">
    <property type="entry name" value="Peptidase_C19_UCH"/>
</dbReference>
<dbReference type="GO" id="GO:0004843">
    <property type="term" value="F:cysteine-type deubiquitinase activity"/>
    <property type="evidence" value="ECO:0007669"/>
    <property type="project" value="UniProtKB-UniRule"/>
</dbReference>